<accession>A0ABU7RIQ5</accession>
<sequence length="1350" mass="152454">MPSKKHTAFYSRSTERLLLGVVTLILSVMALSYYSNIKGALKEATDGYADGSVIHLSYPINEEKLKKALLKGGYFSDERYVNFINKQLKHKIDERGALPNLGALNKNPYLVSAIAFAQTGTEEGKLRFLNSIAHLGVDSALYYSELNNPTPYPTEVAISNEQGVSISGHVSLTGVDTVSHKGILVKLERIYPQVYFDTLSYQSPIQTVFYARTDEKGNYKFTHLDPTGNYSVIAIKPGFEFGPSQGTASIKKDRIYNFTGKHHTMRLLDRVAYKQIKEDKIFTVRTPETFKKQFFSYLALFVAAFWVLHVVLYLRKYRSDEFILPLIKFILGIGIIVLYSIQDPLRDEMHGSGMAACAAAVLLFFAVLAIFIKNNPFNRFYHSRWFDPLHYLYASLGKEYATLKAPRGYTWLFAAIGLMLLLLIFGTGPEGSGVKVNLFGLQVTELSKYLMVIFFAAYFTANEGYFKNIPDNRWLTKHNLLMFALFLFLLLIYAVLGDLGPAIVLCLTFLFFYAFAKGEFAYLIAAVCGFGIVLWIAARFFNTDNINVLPWIALAACVGTFLYAYRKKKHESIFFVTLIMASFILLATLPFHFTQRLADRNSMFANIWENELVGGDQVAHGVWALNSGGFLGQGLGKGFSNVMPAYHTDMILQSIGEELGIVALIAIFIAFGLLVYRCILAARRTGKPFMFYVMAGIAIATMLQLIIITAGTLGLLPLTGISVPFLSKGNAGLMVTLIAFLGVLIMSHERGDKLEMEYVKKHFDNVNAYAVLTFFTTMLIFIGTLIWYQIKSDTYITKPALVLNKQGSWQFSYNPRIGIMLREIKPGNIYDKNGVLLATSDKEQLRKHKQKLFIAGADPTWYQQQLNRNQKRYYPFGADLLFWLGDYNKEIAREESAGYAAEFRHFTALRGFEVTYTTIKKTSYRYKENKFLEPTVKESELALYDYRALASFIKAGKNSKLVDIQNKKEKDIWLSLDVTLNHAINQIIQSQAPFKNFRTSVIALNAKTGDVLASAINPAPSYKDLKLIGAIDAEDYRNIYKQIFNDRKVVPQDLGITYTSRPGSVVKIIDAYAAINQYGLNAVNFSFFVYPSEVIRSNEPSNENVDMRKAIVKSSNVYFIKLINEKKLEASLFNMYDLLGMNIHNRGGFNFKRPADYDSEKYFKEWNAFTSIGKNIYNTQNKHLINTRKRLHSHYSDLAWGQGELMATPLHIAKMTAAIANKDSLQPARFLYKAWNQPMTKDPAISITKHKGAYTYISSFMKEQSAATASLTGLDVRGKTGSPERDKIINQNGKTVRKRVTDAWYTFYVPSPKLGAPIAFAIRIEEIGNSEHAKELAVHILKRLKNAGYL</sequence>
<dbReference type="Proteomes" id="UP001357452">
    <property type="component" value="Unassembled WGS sequence"/>
</dbReference>
<keyword evidence="2 6" id="KW-0812">Transmembrane</keyword>
<protein>
    <submittedName>
        <fullName evidence="8">FtsW/RodA/SpoVE family cell cycle protein</fullName>
    </submittedName>
</protein>
<feature type="transmembrane region" description="Helical" evidence="6">
    <location>
        <begin position="659"/>
        <end position="679"/>
    </location>
</feature>
<evidence type="ECO:0000256" key="2">
    <source>
        <dbReference type="ARBA" id="ARBA00022692"/>
    </source>
</evidence>
<dbReference type="InterPro" id="IPR001182">
    <property type="entry name" value="FtsW/RodA"/>
</dbReference>
<proteinExistence type="predicted"/>
<evidence type="ECO:0000313" key="8">
    <source>
        <dbReference type="EMBL" id="MEE6187885.1"/>
    </source>
</evidence>
<feature type="transmembrane region" description="Helical" evidence="6">
    <location>
        <begin position="478"/>
        <end position="494"/>
    </location>
</feature>
<dbReference type="PANTHER" id="PTHR30474">
    <property type="entry name" value="CELL CYCLE PROTEIN"/>
    <property type="match status" value="1"/>
</dbReference>
<gene>
    <name evidence="8" type="ORF">V2H41_11440</name>
</gene>
<keyword evidence="9" id="KW-1185">Reference proteome</keyword>
<evidence type="ECO:0000256" key="4">
    <source>
        <dbReference type="ARBA" id="ARBA00022989"/>
    </source>
</evidence>
<feature type="transmembrane region" description="Helical" evidence="6">
    <location>
        <begin position="725"/>
        <end position="745"/>
    </location>
</feature>
<feature type="transmembrane region" description="Helical" evidence="6">
    <location>
        <begin position="408"/>
        <end position="426"/>
    </location>
</feature>
<feature type="transmembrane region" description="Helical" evidence="6">
    <location>
        <begin position="691"/>
        <end position="713"/>
    </location>
</feature>
<evidence type="ECO:0000313" key="9">
    <source>
        <dbReference type="Proteomes" id="UP001357452"/>
    </source>
</evidence>
<organism evidence="8 9">
    <name type="scientific">Niabella digestorum</name>
    <dbReference type="NCBI Taxonomy" id="3117701"/>
    <lineage>
        <taxon>Bacteria</taxon>
        <taxon>Pseudomonadati</taxon>
        <taxon>Bacteroidota</taxon>
        <taxon>Chitinophagia</taxon>
        <taxon>Chitinophagales</taxon>
        <taxon>Chitinophagaceae</taxon>
        <taxon>Niabella</taxon>
    </lineage>
</organism>
<keyword evidence="3" id="KW-0133">Cell shape</keyword>
<dbReference type="PANTHER" id="PTHR30474:SF3">
    <property type="entry name" value="PEPTIDOGLYCAN GLYCOSYLTRANSFERASE RODA"/>
    <property type="match status" value="1"/>
</dbReference>
<keyword evidence="5 6" id="KW-0472">Membrane</keyword>
<dbReference type="RefSeq" id="WP_330975291.1">
    <property type="nucleotide sequence ID" value="NZ_JAZGLY010000007.1"/>
</dbReference>
<dbReference type="InterPro" id="IPR001460">
    <property type="entry name" value="PCN-bd_Tpept"/>
</dbReference>
<comment type="caution">
    <text evidence="8">The sequence shown here is derived from an EMBL/GenBank/DDBJ whole genome shotgun (WGS) entry which is preliminary data.</text>
</comment>
<feature type="transmembrane region" description="Helical" evidence="6">
    <location>
        <begin position="446"/>
        <end position="466"/>
    </location>
</feature>
<evidence type="ECO:0000256" key="6">
    <source>
        <dbReference type="SAM" id="Phobius"/>
    </source>
</evidence>
<feature type="domain" description="Penicillin-binding protein transpeptidase" evidence="7">
    <location>
        <begin position="1000"/>
        <end position="1328"/>
    </location>
</feature>
<name>A0ABU7RIQ5_9BACT</name>
<feature type="transmembrane region" description="Helical" evidence="6">
    <location>
        <begin position="548"/>
        <end position="565"/>
    </location>
</feature>
<dbReference type="Pfam" id="PF01098">
    <property type="entry name" value="FTSW_RODA_SPOVE"/>
    <property type="match status" value="1"/>
</dbReference>
<dbReference type="Gene3D" id="3.40.710.10">
    <property type="entry name" value="DD-peptidase/beta-lactamase superfamily"/>
    <property type="match status" value="1"/>
</dbReference>
<dbReference type="SUPFAM" id="SSF56601">
    <property type="entry name" value="beta-lactamase/transpeptidase-like"/>
    <property type="match status" value="1"/>
</dbReference>
<feature type="transmembrane region" description="Helical" evidence="6">
    <location>
        <begin position="322"/>
        <end position="341"/>
    </location>
</feature>
<feature type="transmembrane region" description="Helical" evidence="6">
    <location>
        <begin position="353"/>
        <end position="372"/>
    </location>
</feature>
<feature type="transmembrane region" description="Helical" evidence="6">
    <location>
        <begin position="766"/>
        <end position="788"/>
    </location>
</feature>
<evidence type="ECO:0000259" key="7">
    <source>
        <dbReference type="Pfam" id="PF00905"/>
    </source>
</evidence>
<evidence type="ECO:0000256" key="1">
    <source>
        <dbReference type="ARBA" id="ARBA00004141"/>
    </source>
</evidence>
<keyword evidence="4 6" id="KW-1133">Transmembrane helix</keyword>
<dbReference type="InterPro" id="IPR012338">
    <property type="entry name" value="Beta-lactam/transpept-like"/>
</dbReference>
<dbReference type="EMBL" id="JAZGLY010000007">
    <property type="protein sequence ID" value="MEE6187885.1"/>
    <property type="molecule type" value="Genomic_DNA"/>
</dbReference>
<evidence type="ECO:0000256" key="3">
    <source>
        <dbReference type="ARBA" id="ARBA00022960"/>
    </source>
</evidence>
<dbReference type="Pfam" id="PF00905">
    <property type="entry name" value="Transpeptidase"/>
    <property type="match status" value="1"/>
</dbReference>
<comment type="subcellular location">
    <subcellularLocation>
        <location evidence="1">Membrane</location>
        <topology evidence="1">Multi-pass membrane protein</topology>
    </subcellularLocation>
</comment>
<feature type="transmembrane region" description="Helical" evidence="6">
    <location>
        <begin position="572"/>
        <end position="593"/>
    </location>
</feature>
<feature type="transmembrane region" description="Helical" evidence="6">
    <location>
        <begin position="294"/>
        <end position="315"/>
    </location>
</feature>
<evidence type="ECO:0000256" key="5">
    <source>
        <dbReference type="ARBA" id="ARBA00023136"/>
    </source>
</evidence>
<reference evidence="8 9" key="1">
    <citation type="submission" date="2024-01" db="EMBL/GenBank/DDBJ databases">
        <title>Niabella digestum sp. nov., isolated from waste digestion system.</title>
        <authorList>
            <person name="Zhang L."/>
        </authorList>
    </citation>
    <scope>NUCLEOTIDE SEQUENCE [LARGE SCALE GENOMIC DNA]</scope>
    <source>
        <strain evidence="8 9">A18</strain>
    </source>
</reference>
<feature type="transmembrane region" description="Helical" evidence="6">
    <location>
        <begin position="523"/>
        <end position="542"/>
    </location>
</feature>